<organism evidence="11">
    <name type="scientific">Tetraodon nigroviridis</name>
    <name type="common">Spotted green pufferfish</name>
    <name type="synonym">Chelonodon nigroviridis</name>
    <dbReference type="NCBI Taxonomy" id="99883"/>
    <lineage>
        <taxon>Eukaryota</taxon>
        <taxon>Metazoa</taxon>
        <taxon>Chordata</taxon>
        <taxon>Craniata</taxon>
        <taxon>Vertebrata</taxon>
        <taxon>Euteleostomi</taxon>
        <taxon>Actinopterygii</taxon>
        <taxon>Neopterygii</taxon>
        <taxon>Teleostei</taxon>
        <taxon>Neoteleostei</taxon>
        <taxon>Acanthomorphata</taxon>
        <taxon>Eupercaria</taxon>
        <taxon>Tetraodontiformes</taxon>
        <taxon>Tetradontoidea</taxon>
        <taxon>Tetraodontidae</taxon>
        <taxon>Tetraodon</taxon>
    </lineage>
</organism>
<dbReference type="GO" id="GO:0043010">
    <property type="term" value="P:camera-type eye development"/>
    <property type="evidence" value="ECO:0007669"/>
    <property type="project" value="TreeGrafter"/>
</dbReference>
<feature type="region of interest" description="Disordered" evidence="9">
    <location>
        <begin position="1161"/>
        <end position="1190"/>
    </location>
</feature>
<dbReference type="GO" id="GO:1905515">
    <property type="term" value="P:non-motile cilium assembly"/>
    <property type="evidence" value="ECO:0007669"/>
    <property type="project" value="TreeGrafter"/>
</dbReference>
<accession>Q4S1A1</accession>
<feature type="compositionally biased region" description="Low complexity" evidence="9">
    <location>
        <begin position="1170"/>
        <end position="1184"/>
    </location>
</feature>
<dbReference type="PANTHER" id="PTHR18879:SF20">
    <property type="entry name" value="CENTROSOMAL PROTEIN OF 290 KDA"/>
    <property type="match status" value="1"/>
</dbReference>
<feature type="coiled-coil region" evidence="8">
    <location>
        <begin position="828"/>
        <end position="858"/>
    </location>
</feature>
<feature type="coiled-coil region" evidence="8">
    <location>
        <begin position="234"/>
        <end position="261"/>
    </location>
</feature>
<feature type="coiled-coil region" evidence="8">
    <location>
        <begin position="531"/>
        <end position="621"/>
    </location>
</feature>
<keyword evidence="6" id="KW-0206">Cytoskeleton</keyword>
<name>Q4S1A1_TETNG</name>
<dbReference type="Pfam" id="PF16574">
    <property type="entry name" value="CEP209_CC5"/>
    <property type="match status" value="1"/>
</dbReference>
<dbReference type="InterPro" id="IPR032321">
    <property type="entry name" value="Cep209_CC5"/>
</dbReference>
<evidence type="ECO:0000256" key="9">
    <source>
        <dbReference type="SAM" id="MobiDB-lite"/>
    </source>
</evidence>
<evidence type="ECO:0000256" key="5">
    <source>
        <dbReference type="ARBA" id="ARBA00023054"/>
    </source>
</evidence>
<keyword evidence="3" id="KW-0963">Cytoplasm</keyword>
<feature type="domain" description="Centrosomal protein of 290kDa coiled-coil region" evidence="10">
    <location>
        <begin position="753"/>
        <end position="862"/>
    </location>
</feature>
<comment type="subcellular location">
    <subcellularLocation>
        <location evidence="1">Cytoplasm</location>
        <location evidence="1">Cytoskeleton</location>
        <location evidence="1">Cilium basal body</location>
    </subcellularLocation>
    <subcellularLocation>
        <location evidence="2">Cytoplasm</location>
        <location evidence="2">Cytoskeleton</location>
        <location evidence="2">Microtubule organizing center</location>
        <location evidence="2">Centrosome</location>
    </subcellularLocation>
</comment>
<dbReference type="KEGG" id="tng:GSTEN00025642G001"/>
<dbReference type="GO" id="GO:0097711">
    <property type="term" value="P:ciliary basal body-plasma membrane docking"/>
    <property type="evidence" value="ECO:0007669"/>
    <property type="project" value="TreeGrafter"/>
</dbReference>
<keyword evidence="5 8" id="KW-0175">Coiled coil</keyword>
<evidence type="ECO:0000256" key="3">
    <source>
        <dbReference type="ARBA" id="ARBA00022490"/>
    </source>
</evidence>
<dbReference type="GO" id="GO:1905349">
    <property type="term" value="P:ciliary transition zone assembly"/>
    <property type="evidence" value="ECO:0007669"/>
    <property type="project" value="TreeGrafter"/>
</dbReference>
<feature type="coiled-coil region" evidence="8">
    <location>
        <begin position="360"/>
        <end position="419"/>
    </location>
</feature>
<sequence length="1401" mass="163679">GPDVHFLRDEIQQLENQLEETEKERTLLNKEMGREKKIREELVLRAEEAEEEVKKLKRENEQLQEDVDFYSRELNKKESFSSVEENAEIQRKLSSANRQLYQCLDDLQRAEDENLELKTQNEQLQKSLEESVTEMEKMTDSYNKMKMVVQETDSQMDQLRKERDHASLQVRELTEKIRQLTEEDDPVMATVNTYVENWKKVLSVKDEETSVYQQMIHDLKEKLRVAQLDLDKSNISALQQNEFLEKELNKKEQELKLHRAEFDLRLNELSKVKHELEVGLKEVLQAMRAKDGSSSMTISNPNLEKLVNINQLERELKLFQRTGSSEMSLRPLTLPNDLDPSSAEIISSLNEYSVRLLQELNNREEQNRKLAVTLEEYRDKLSVIGHQQGLLYREHISVKADWEKKLKISMDTQKKLEEQKQTDDVKIQEFEELLDTLQKDPDKVRNHLSESLRKLTVLKVNEKKLSLRYATLLEEVQFLQKENERLKAESTQMEVSVTKKVGELQRYKERAAYEVEVLQKTLDESVSISELERANKQYTELTVKYRDLLQRDNHLIQRNNQLEHLQMAQMNIEAQRVEHELRDELVNSISKVVSDADRARIAELEKNEAELRSEVSNLQEVSNVAMMQASALKASQQSKQIQVEGLRRQLLDYQSQSDEKALIAKLHHHILALQLSESAALAKLEATTTHIQQLEVYKLRAERQLDTTQSALFNARQEARNRTKRLRETIQSLRRQFAGALPLSQQEKFSVALASLQEDRVKAQAEKKKVEEERRRAEGRAQELEVKHQGLQELLSTLRDGKGAQKVLEWHKKMEETRIQELRKGRELIAQKEENQYLKNLVEEHERAICKLENEIVQQNMLEFALSKISVHVRTITNMTATCKRLDEAQGLQTELSVQKEANVRSPSNTMKNMVEEQKKQLTKKDRHIKGLCKALQELRAEMVATAEKNIIANAAQKEENLNVQILVDKQTKDLKGQVQDLTEELQNARESAKEAKSQERSLKEEVCRLTSELQISKKTHKRLQADREEREKEIQELKQQNSRFKGALQVTQADERSPTIENLQKKIRRLEYELEKMPHSGDHSKSKDELVRWEESKKWQAKMEKIKNILKERERENETVSKQLRTLRDLYGRQQQALPRDDALENLTTRNRYLEERLHALESHREPSSRASTSGRGTGTPSQREQDLQKENNKLASENLQLRFQLEQLSFDNKQIPFLKNEVADLKEMFGILKREKAEVEKELAHIRGNENENLKSQSKTELNSRLESTSKELEKIGMENERLRRNIKREVESAQRLKVSKMSLEVTNEKLEAELEATNQRLREALSRPAMEVADRKTGRASVVTRMFENKINELEKELAKKTSSVSELKRQLKEASEREEEAQISIRQLQDQVINADK</sequence>
<feature type="compositionally biased region" description="Basic and acidic residues" evidence="9">
    <location>
        <begin position="1370"/>
        <end position="1379"/>
    </location>
</feature>
<evidence type="ECO:0000256" key="7">
    <source>
        <dbReference type="ARBA" id="ARBA00023273"/>
    </source>
</evidence>
<evidence type="ECO:0000256" key="4">
    <source>
        <dbReference type="ARBA" id="ARBA00022794"/>
    </source>
</evidence>
<feature type="compositionally biased region" description="Basic and acidic residues" evidence="9">
    <location>
        <begin position="1024"/>
        <end position="1037"/>
    </location>
</feature>
<keyword evidence="4" id="KW-0970">Cilium biogenesis/degradation</keyword>
<evidence type="ECO:0000256" key="2">
    <source>
        <dbReference type="ARBA" id="ARBA00004300"/>
    </source>
</evidence>
<keyword evidence="7" id="KW-0966">Cell projection</keyword>
<reference evidence="11" key="2">
    <citation type="submission" date="2004-02" db="EMBL/GenBank/DDBJ databases">
        <authorList>
            <consortium name="Genoscope"/>
            <consortium name="Whitehead Institute Centre for Genome Research"/>
        </authorList>
    </citation>
    <scope>NUCLEOTIDE SEQUENCE</scope>
</reference>
<comment type="caution">
    <text evidence="11">The sequence shown here is derived from an EMBL/GenBank/DDBJ whole genome shotgun (WGS) entry which is preliminary data.</text>
</comment>
<dbReference type="InterPro" id="IPR026201">
    <property type="entry name" value="Cep290"/>
</dbReference>
<evidence type="ECO:0000256" key="8">
    <source>
        <dbReference type="SAM" id="Coils"/>
    </source>
</evidence>
<feature type="coiled-coil region" evidence="8">
    <location>
        <begin position="4"/>
        <end position="183"/>
    </location>
</feature>
<feature type="region of interest" description="Disordered" evidence="9">
    <location>
        <begin position="1019"/>
        <end position="1060"/>
    </location>
</feature>
<evidence type="ECO:0000313" key="11">
    <source>
        <dbReference type="EMBL" id="CAG05581.1"/>
    </source>
</evidence>
<dbReference type="GO" id="GO:0035869">
    <property type="term" value="C:ciliary transition zone"/>
    <property type="evidence" value="ECO:0007669"/>
    <property type="project" value="TreeGrafter"/>
</dbReference>
<protein>
    <submittedName>
        <fullName evidence="11">(spotted green pufferfish) hypothetical protein</fullName>
    </submittedName>
</protein>
<feature type="non-terminal residue" evidence="11">
    <location>
        <position position="1"/>
    </location>
</feature>
<dbReference type="EMBL" id="CAAE01014769">
    <property type="protein sequence ID" value="CAG05581.1"/>
    <property type="molecule type" value="Genomic_DNA"/>
</dbReference>
<dbReference type="GO" id="GO:0034451">
    <property type="term" value="C:centriolar satellite"/>
    <property type="evidence" value="ECO:0007669"/>
    <property type="project" value="TreeGrafter"/>
</dbReference>
<dbReference type="OrthoDB" id="6351660at2759"/>
<proteinExistence type="predicted"/>
<feature type="region of interest" description="Disordered" evidence="9">
    <location>
        <begin position="1362"/>
        <end position="1385"/>
    </location>
</feature>
<evidence type="ECO:0000259" key="10">
    <source>
        <dbReference type="Pfam" id="PF16574"/>
    </source>
</evidence>
<dbReference type="GO" id="GO:0001822">
    <property type="term" value="P:kidney development"/>
    <property type="evidence" value="ECO:0007669"/>
    <property type="project" value="TreeGrafter"/>
</dbReference>
<feature type="coiled-coil region" evidence="8">
    <location>
        <begin position="462"/>
        <end position="496"/>
    </location>
</feature>
<gene>
    <name evidence="11" type="ORF">GSTENG00025642001</name>
</gene>
<evidence type="ECO:0000256" key="1">
    <source>
        <dbReference type="ARBA" id="ARBA00004120"/>
    </source>
</evidence>
<feature type="coiled-coil region" evidence="8">
    <location>
        <begin position="716"/>
        <end position="794"/>
    </location>
</feature>
<dbReference type="PANTHER" id="PTHR18879">
    <property type="entry name" value="CENTROSOMAL PROTEIN OF 290 KDA"/>
    <property type="match status" value="1"/>
</dbReference>
<evidence type="ECO:0000256" key="6">
    <source>
        <dbReference type="ARBA" id="ARBA00023212"/>
    </source>
</evidence>
<reference evidence="11" key="1">
    <citation type="journal article" date="2004" name="Nature">
        <title>Genome duplication in the teleost fish Tetraodon nigroviridis reveals the early vertebrate proto-karyotype.</title>
        <authorList>
            <person name="Jaillon O."/>
            <person name="Aury J.-M."/>
            <person name="Brunet F."/>
            <person name="Petit J.-L."/>
            <person name="Stange-Thomann N."/>
            <person name="Mauceli E."/>
            <person name="Bouneau L."/>
            <person name="Fischer C."/>
            <person name="Ozouf-Costaz C."/>
            <person name="Bernot A."/>
            <person name="Nicaud S."/>
            <person name="Jaffe D."/>
            <person name="Fisher S."/>
            <person name="Lutfalla G."/>
            <person name="Dossat C."/>
            <person name="Segurens B."/>
            <person name="Dasilva C."/>
            <person name="Salanoubat M."/>
            <person name="Levy M."/>
            <person name="Boudet N."/>
            <person name="Castellano S."/>
            <person name="Anthouard V."/>
            <person name="Jubin C."/>
            <person name="Castelli V."/>
            <person name="Katinka M."/>
            <person name="Vacherie B."/>
            <person name="Biemont C."/>
            <person name="Skalli Z."/>
            <person name="Cattolico L."/>
            <person name="Poulain J."/>
            <person name="De Berardinis V."/>
            <person name="Cruaud C."/>
            <person name="Duprat S."/>
            <person name="Brottier P."/>
            <person name="Coutanceau J.-P."/>
            <person name="Gouzy J."/>
            <person name="Parra G."/>
            <person name="Lardier G."/>
            <person name="Chapple C."/>
            <person name="McKernan K.J."/>
            <person name="McEwan P."/>
            <person name="Bosak S."/>
            <person name="Kellis M."/>
            <person name="Volff J.-N."/>
            <person name="Guigo R."/>
            <person name="Zody M.C."/>
            <person name="Mesirov J."/>
            <person name="Lindblad-Toh K."/>
            <person name="Birren B."/>
            <person name="Nusbaum C."/>
            <person name="Kahn D."/>
            <person name="Robinson-Rechavi M."/>
            <person name="Laudet V."/>
            <person name="Schachter V."/>
            <person name="Quetier F."/>
            <person name="Saurin W."/>
            <person name="Scarpelli C."/>
            <person name="Wincker P."/>
            <person name="Lander E.S."/>
            <person name="Weissenbach J."/>
            <person name="Roest Crollius H."/>
        </authorList>
    </citation>
    <scope>NUCLEOTIDE SEQUENCE [LARGE SCALE GENOMIC DNA]</scope>
</reference>